<dbReference type="PROSITE" id="PS50958">
    <property type="entry name" value="SMB_2"/>
    <property type="match status" value="1"/>
</dbReference>
<proteinExistence type="predicted"/>
<sequence>MSNPFVNILLFVVCLMLIHGSSASRIENDKGWLKSNLKEIREKQHHETSKTMPKLRGVEGSSLVLYSETERLKLESGKRRLHSNPASVVQKERDISNGIESQGTNRTRSKLSELNYPEINKTSLRSDILNGNLLSLRIKLSKPGKRKKMLSIHRVAKRNVPTTLPPQSSVNIPTCSSENSCKGRCSSRTEWRTEGKMRCSCDPDCYEVFNDCCSDYTKYCDAQKPTETLTKKYSYTCEDIGHYNAEHCNTVSDGLWVVARCLSEWPYDNFRTKCETPVDKLTYSSYSSSDLYGYLPVLGHDSTTFRNMYCAICNGVERFDPWPIEGRKPFISPTSVPGISLENHTLTEKIRLMLSRGVVFKLWTPGKNQARRYCLDKVNVIDSCPPSELQFESCINGDVALISVFPRHFKNKHCAACHVEPSEIFSCFSIPYVPPTCRHSISLVLRLDHSEIEAEIKTQVYDEECGRSGMIFDDILQVCRANWLSTLEQNGQERFYVYAWLKPLQYSQNNLFTPTEFKDSLAKYMNVSQFQLFGINITTVLLPRTIKLFYLVSSTIVLTPQQSLELLLMNATSSETKLLNYIYFSEAFTLQIKGLPFTVTKTTSRPLACVGKTTYTPLQYTLHDRERVFIPSTNKTYEKFEYYRENFEKLDVKRGNITVCENYIPTKCNGSTVQYTPKEYSIMVNLSVYVNQTSSLYNYGEYEILSNKSIATCRYFKVRIITETRQMIRDNEVLGSLTFISFLLSILFLTFLLVTYILFPQLRTLPGKNLMNFAASLLLFQIFWLPSSSTEVRSDKPTCMAMAIMEHYFLMTTFVSMSVIAFHTCKVFAKSLPAPKMSQGHERKLFCIYVALVWLLPGIFVGICVVLDDQDALKIGYGESEICWLTEDNAYTYFVTIPIAVLLLFNIISFVIAAVYIRKHSQNTAAKQASGNRRSNLSIYAKLSTLMGFTWLFGLLALVVTSTTVFWYFFVILISLQGVFVAVAFVVNAKIFDFYKQR</sequence>
<evidence type="ECO:0000313" key="6">
    <source>
        <dbReference type="EMBL" id="CAB4030883.1"/>
    </source>
</evidence>
<keyword evidence="5" id="KW-1015">Disulfide bond</keyword>
<dbReference type="InterPro" id="IPR036024">
    <property type="entry name" value="Somatomedin_B-like_dom_sf"/>
</dbReference>
<evidence type="ECO:0000256" key="3">
    <source>
        <dbReference type="ARBA" id="ARBA00022989"/>
    </source>
</evidence>
<evidence type="ECO:0000256" key="4">
    <source>
        <dbReference type="ARBA" id="ARBA00023136"/>
    </source>
</evidence>
<evidence type="ECO:0000256" key="2">
    <source>
        <dbReference type="ARBA" id="ARBA00022692"/>
    </source>
</evidence>
<evidence type="ECO:0000256" key="1">
    <source>
        <dbReference type="ARBA" id="ARBA00004141"/>
    </source>
</evidence>
<dbReference type="SUPFAM" id="SSF90188">
    <property type="entry name" value="Somatomedin B domain"/>
    <property type="match status" value="1"/>
</dbReference>
<gene>
    <name evidence="6" type="ORF">PACLA_8A060116</name>
</gene>
<dbReference type="GO" id="GO:0004930">
    <property type="term" value="F:G protein-coupled receptor activity"/>
    <property type="evidence" value="ECO:0007669"/>
    <property type="project" value="InterPro"/>
</dbReference>
<dbReference type="OrthoDB" id="5959886at2759"/>
<dbReference type="Gene3D" id="4.10.410.20">
    <property type="match status" value="1"/>
</dbReference>
<dbReference type="GO" id="GO:0016020">
    <property type="term" value="C:membrane"/>
    <property type="evidence" value="ECO:0007669"/>
    <property type="project" value="UniProtKB-SubCell"/>
</dbReference>
<keyword evidence="3" id="KW-1133">Transmembrane helix</keyword>
<dbReference type="CDD" id="cd13952">
    <property type="entry name" value="7tm_classB"/>
    <property type="match status" value="1"/>
</dbReference>
<dbReference type="InterPro" id="IPR053231">
    <property type="entry name" value="GPCR_LN-TM7"/>
</dbReference>
<dbReference type="SUPFAM" id="SSF81321">
    <property type="entry name" value="Family A G protein-coupled receptor-like"/>
    <property type="match status" value="1"/>
</dbReference>
<protein>
    <submittedName>
        <fullName evidence="6">Cadherin EGF LAG seven-pass G-type receptor 1</fullName>
    </submittedName>
</protein>
<dbReference type="InterPro" id="IPR001212">
    <property type="entry name" value="Somatomedin_B_dom"/>
</dbReference>
<dbReference type="PROSITE" id="PS50261">
    <property type="entry name" value="G_PROTEIN_RECEP_F2_4"/>
    <property type="match status" value="1"/>
</dbReference>
<dbReference type="AlphaFoldDB" id="A0A7D9JJY6"/>
<dbReference type="EMBL" id="CACRXK020017209">
    <property type="protein sequence ID" value="CAB4030883.1"/>
    <property type="molecule type" value="Genomic_DNA"/>
</dbReference>
<dbReference type="InterPro" id="IPR000832">
    <property type="entry name" value="GPCR_2_secretin-like"/>
</dbReference>
<evidence type="ECO:0000313" key="7">
    <source>
        <dbReference type="Proteomes" id="UP001152795"/>
    </source>
</evidence>
<organism evidence="6 7">
    <name type="scientific">Paramuricea clavata</name>
    <name type="common">Red gorgonian</name>
    <name type="synonym">Violescent sea-whip</name>
    <dbReference type="NCBI Taxonomy" id="317549"/>
    <lineage>
        <taxon>Eukaryota</taxon>
        <taxon>Metazoa</taxon>
        <taxon>Cnidaria</taxon>
        <taxon>Anthozoa</taxon>
        <taxon>Octocorallia</taxon>
        <taxon>Malacalcyonacea</taxon>
        <taxon>Plexauridae</taxon>
        <taxon>Paramuricea</taxon>
    </lineage>
</organism>
<accession>A0A7D9JJY6</accession>
<comment type="subcellular location">
    <subcellularLocation>
        <location evidence="1">Membrane</location>
        <topology evidence="1">Multi-pass membrane protein</topology>
    </subcellularLocation>
</comment>
<reference evidence="6" key="1">
    <citation type="submission" date="2020-04" db="EMBL/GenBank/DDBJ databases">
        <authorList>
            <person name="Alioto T."/>
            <person name="Alioto T."/>
            <person name="Gomez Garrido J."/>
        </authorList>
    </citation>
    <scope>NUCLEOTIDE SEQUENCE</scope>
    <source>
        <strain evidence="6">A484AB</strain>
    </source>
</reference>
<name>A0A7D9JJY6_PARCT</name>
<keyword evidence="6" id="KW-0675">Receptor</keyword>
<keyword evidence="2" id="KW-0812">Transmembrane</keyword>
<dbReference type="InterPro" id="IPR017981">
    <property type="entry name" value="GPCR_2-like_7TM"/>
</dbReference>
<keyword evidence="7" id="KW-1185">Reference proteome</keyword>
<dbReference type="GO" id="GO:0007166">
    <property type="term" value="P:cell surface receptor signaling pathway"/>
    <property type="evidence" value="ECO:0007669"/>
    <property type="project" value="InterPro"/>
</dbReference>
<dbReference type="Proteomes" id="UP001152795">
    <property type="component" value="Unassembled WGS sequence"/>
</dbReference>
<dbReference type="PANTHER" id="PTHR45902:SF1">
    <property type="entry name" value="LATROPHILIN RECEPTOR-LIKE PROTEIN A"/>
    <property type="match status" value="1"/>
</dbReference>
<dbReference type="PROSITE" id="PS00524">
    <property type="entry name" value="SMB_1"/>
    <property type="match status" value="1"/>
</dbReference>
<evidence type="ECO:0000256" key="5">
    <source>
        <dbReference type="ARBA" id="ARBA00023157"/>
    </source>
</evidence>
<feature type="non-terminal residue" evidence="6">
    <location>
        <position position="998"/>
    </location>
</feature>
<dbReference type="Pfam" id="PF00002">
    <property type="entry name" value="7tm_2"/>
    <property type="match status" value="1"/>
</dbReference>
<comment type="caution">
    <text evidence="6">The sequence shown here is derived from an EMBL/GenBank/DDBJ whole genome shotgun (WGS) entry which is preliminary data.</text>
</comment>
<keyword evidence="4" id="KW-0472">Membrane</keyword>
<dbReference type="Pfam" id="PF01033">
    <property type="entry name" value="Somatomedin_B"/>
    <property type="match status" value="1"/>
</dbReference>
<dbReference type="SMART" id="SM00201">
    <property type="entry name" value="SO"/>
    <property type="match status" value="1"/>
</dbReference>
<dbReference type="Gene3D" id="1.20.1070.10">
    <property type="entry name" value="Rhodopsin 7-helix transmembrane proteins"/>
    <property type="match status" value="1"/>
</dbReference>
<dbReference type="PANTHER" id="PTHR45902">
    <property type="entry name" value="LATROPHILIN RECEPTOR-LIKE PROTEIN A"/>
    <property type="match status" value="1"/>
</dbReference>